<proteinExistence type="predicted"/>
<protein>
    <submittedName>
        <fullName evidence="1">Uncharacterized protein</fullName>
    </submittedName>
</protein>
<dbReference type="AlphaFoldDB" id="A0AAD0VAL6"/>
<evidence type="ECO:0000313" key="1">
    <source>
        <dbReference type="EMBL" id="AXH60397.1"/>
    </source>
</evidence>
<dbReference type="EMBL" id="CP031226">
    <property type="protein sequence ID" value="AXH60397.1"/>
    <property type="molecule type" value="Genomic_DNA"/>
</dbReference>
<sequence length="422" mass="47741">MDMVSGLPSYTQPYKNVTLDQATLSKGHLQEEAIRFFTHVAQKVAPGEIKQAFQAIIDDYPGVKHARPFYAVEDNFLIATVALALLKDIGPLAPYIINDYVPLGAVSDLLKGFADGIEIDLVDQLTRKGELDLKMFCMVYSIRLEDLTIKTVLDDNPQAFDAILQEQPDLAYKVLACVPYDPLSSIRCHLTGQPGKIPLFEMKARIDTQYTAIRSQNRQFYDPNKPSVLQPEKGLSCKMLEAVDLQLRILPGYLITLKDHQDELLESFGYESRQSMGIDSERMKLIFRLSEDFEEAGVSRVDILMKGVMNFQPAAVDPHQDTPLDELEARYLAKTQDERQALYLPMLIESSAHFGDFPDSWQAQPKLLHLNHFIRKEPIDQLEALCTTSSHWNALYRATGDRKYVAKLGDRSERVLSEDLGL</sequence>
<accession>A0AAD0VAL6</accession>
<keyword evidence="1" id="KW-0614">Plasmid</keyword>
<name>A0AAD0VAL6_PSEAV</name>
<dbReference type="Proteomes" id="UP000006426">
    <property type="component" value="Plasmid pmppla107"/>
</dbReference>
<gene>
    <name evidence="1" type="ORF">PLA107_030490</name>
</gene>
<organism evidence="1 2">
    <name type="scientific">Pseudomonas amygdali pv. lachrymans str. M301315</name>
    <dbReference type="NCBI Taxonomy" id="629260"/>
    <lineage>
        <taxon>Bacteria</taxon>
        <taxon>Pseudomonadati</taxon>
        <taxon>Pseudomonadota</taxon>
        <taxon>Gammaproteobacteria</taxon>
        <taxon>Pseudomonadales</taxon>
        <taxon>Pseudomonadaceae</taxon>
        <taxon>Pseudomonas</taxon>
        <taxon>Pseudomonas amygdali</taxon>
    </lineage>
</organism>
<reference evidence="1 2" key="1">
    <citation type="journal article" date="2011" name="PLoS Pathog.">
        <title>Dynamic evolution of pathogenicity revealed by sequencing and comparative genomics of 19 Pseudomonas syringae isolates.</title>
        <authorList>
            <person name="Baltrus D.A."/>
            <person name="Nishimura M.T."/>
            <person name="Romanchuk A."/>
            <person name="Chang J.H."/>
            <person name="Mukhtar M.S."/>
            <person name="Cherkis K."/>
            <person name="Roach J."/>
            <person name="Grant S.R."/>
            <person name="Jones C.D."/>
            <person name="Dangl J.L."/>
        </authorList>
    </citation>
    <scope>NUCLEOTIDE SEQUENCE [LARGE SCALE GENOMIC DNA]</scope>
    <source>
        <strain evidence="1 2">M301315</strain>
    </source>
</reference>
<evidence type="ECO:0000313" key="2">
    <source>
        <dbReference type="Proteomes" id="UP000006426"/>
    </source>
</evidence>
<geneLocation type="plasmid" evidence="2">
    <name>pmppla107</name>
</geneLocation>